<dbReference type="InterPro" id="IPR036188">
    <property type="entry name" value="FAD/NAD-bd_sf"/>
</dbReference>
<dbReference type="Pfam" id="PF13738">
    <property type="entry name" value="Pyr_redox_3"/>
    <property type="match status" value="1"/>
</dbReference>
<dbReference type="Proteomes" id="UP001501787">
    <property type="component" value="Unassembled WGS sequence"/>
</dbReference>
<dbReference type="PANTHER" id="PTHR43539">
    <property type="entry name" value="FLAVIN-BINDING MONOOXYGENASE-LIKE PROTEIN (AFU_ORTHOLOGUE AFUA_4G09220)"/>
    <property type="match status" value="1"/>
</dbReference>
<dbReference type="EMBL" id="BAAAFR010000001">
    <property type="protein sequence ID" value="GAA0314827.1"/>
    <property type="molecule type" value="Genomic_DNA"/>
</dbReference>
<keyword evidence="3" id="KW-1185">Reference proteome</keyword>
<accession>A0ABP3FD11</accession>
<dbReference type="PANTHER" id="PTHR43539:SF78">
    <property type="entry name" value="FLAVIN-CONTAINING MONOOXYGENASE"/>
    <property type="match status" value="1"/>
</dbReference>
<evidence type="ECO:0000313" key="3">
    <source>
        <dbReference type="Proteomes" id="UP001501787"/>
    </source>
</evidence>
<dbReference type="InterPro" id="IPR050982">
    <property type="entry name" value="Auxin_biosynth/cation_transpt"/>
</dbReference>
<keyword evidence="1" id="KW-0560">Oxidoreductase</keyword>
<dbReference type="Gene3D" id="3.50.50.60">
    <property type="entry name" value="FAD/NAD(P)-binding domain"/>
    <property type="match status" value="1"/>
</dbReference>
<reference evidence="3" key="1">
    <citation type="journal article" date="2019" name="Int. J. Syst. Evol. Microbiol.">
        <title>The Global Catalogue of Microorganisms (GCM) 10K type strain sequencing project: providing services to taxonomists for standard genome sequencing and annotation.</title>
        <authorList>
            <consortium name="The Broad Institute Genomics Platform"/>
            <consortium name="The Broad Institute Genome Sequencing Center for Infectious Disease"/>
            <person name="Wu L."/>
            <person name="Ma J."/>
        </authorList>
    </citation>
    <scope>NUCLEOTIDE SEQUENCE [LARGE SCALE GENOMIC DNA]</scope>
    <source>
        <strain evidence="3">JCM 16343</strain>
    </source>
</reference>
<organism evidence="2 3">
    <name type="scientific">Psychrobacter aestuarii</name>
    <dbReference type="NCBI Taxonomy" id="556327"/>
    <lineage>
        <taxon>Bacteria</taxon>
        <taxon>Pseudomonadati</taxon>
        <taxon>Pseudomonadota</taxon>
        <taxon>Gammaproteobacteria</taxon>
        <taxon>Moraxellales</taxon>
        <taxon>Moraxellaceae</taxon>
        <taxon>Psychrobacter</taxon>
    </lineage>
</organism>
<protein>
    <submittedName>
        <fullName evidence="2">NAD(P)/FAD-dependent oxidoreductase</fullName>
    </submittedName>
</protein>
<sequence>MSIDNKNVDTLVVGSGQAGIAMSEHLSQLGIEHLVLEKDRIAEAWRTRRWDSLVANGPCWHDKFPSMDFPHDPDSFVPHNEVAQYFEDYAKMIAAPIETGVEVQKIVKNKRQKGFSVTTSQGTLSANNIVVATGPFQQPIIPAIAPQNPSFYQIHSDQYKNPEQLPEGAVLVVGAGSSGVQIATELNNAGKKVYLSVGPHERPPRSYRGRDNVWWLGVLGTWHESTPPQRPIKGFAVSGMNGGQSVDFRKLGHDGITLVGMTKAFTDSAVTFNDDLVDNVLSAEKNYLTSLDEMDKYIEDNGLDLPEEPEAKVFMDMPECLNAPTLSLDFDKDNITSVIWASGFGYDYHWLDFDIFADNGAPIHNRGVTSEPGIYFVGLPYLSGKGSSFIWGVWHDAKRIAEYIDIQRHYHRYQAADKSDNRTVEVNLASPAPL</sequence>
<evidence type="ECO:0000256" key="1">
    <source>
        <dbReference type="ARBA" id="ARBA00023002"/>
    </source>
</evidence>
<dbReference type="PRINTS" id="PR00411">
    <property type="entry name" value="PNDRDTASEI"/>
</dbReference>
<evidence type="ECO:0000313" key="2">
    <source>
        <dbReference type="EMBL" id="GAA0314827.1"/>
    </source>
</evidence>
<comment type="caution">
    <text evidence="2">The sequence shown here is derived from an EMBL/GenBank/DDBJ whole genome shotgun (WGS) entry which is preliminary data.</text>
</comment>
<dbReference type="PRINTS" id="PR00368">
    <property type="entry name" value="FADPNR"/>
</dbReference>
<proteinExistence type="predicted"/>
<gene>
    <name evidence="2" type="ORF">GCM10009129_10140</name>
</gene>
<dbReference type="RefSeq" id="WP_201503523.1">
    <property type="nucleotide sequence ID" value="NZ_BAAAFR010000001.1"/>
</dbReference>
<dbReference type="SUPFAM" id="SSF51905">
    <property type="entry name" value="FAD/NAD(P)-binding domain"/>
    <property type="match status" value="2"/>
</dbReference>
<name>A0ABP3FD11_9GAMM</name>